<dbReference type="Proteomes" id="UP000054561">
    <property type="component" value="Unassembled WGS sequence"/>
</dbReference>
<keyword evidence="4 8" id="KW-0645">Protease</keyword>
<organism evidence="11 12">
    <name type="scientific">Plasmodium fragile</name>
    <dbReference type="NCBI Taxonomy" id="5857"/>
    <lineage>
        <taxon>Eukaryota</taxon>
        <taxon>Sar</taxon>
        <taxon>Alveolata</taxon>
        <taxon>Apicomplexa</taxon>
        <taxon>Aconoidasida</taxon>
        <taxon>Haemosporida</taxon>
        <taxon>Plasmodiidae</taxon>
        <taxon>Plasmodium</taxon>
        <taxon>Plasmodium (Plasmodium)</taxon>
    </lineage>
</organism>
<sequence length="1891" mass="218794">MQKSNSDSLSEWCLIESNPCIFNDMLSRMGAKNLSVEDVYDLGFFEDYIWNRGVVSVENVLGIEEYRSEKEKGWATSPMEDGEGATNTPAQKTDLQKGLYSSTVTTEDKYNKLIKNESNVYGIIFLFNIGKSYKRNKFVEHSVPENLFFAKQVIPNACATQAILSIVLNKEVELNEEIKNIKSFSDNFDSSMKGLTLSNCNVLRNIHNSYKPPIYIEKENLHDEKGKSNDSFHFVSYIEFGGSVYMLDGLQEGPVLIGHTNGEDEQHSWIDLARQHIKKEISEICNASGIGEEGDSRFNILAVIKDKEHIINEFCNIHRIVKQRVNTKLRNLGNEEVDLSDEINEENFNYPTIPTVEELPQDIPELLLIAQKATLEINFLQALLQEQMQLKLTWNKELTFKFFNFYPFVMSSLKLMAKHNILKEAYEKEKEKQKRKDDINFFCKFENDLDEKKSRRASNERPLACYDNFCVPPSECDALEQSYLYTLLHNEDFTRDKRSCSSMGFIFNKLFLQLAHFDQQLRRDIHRGRFFQKGKRRGTAAKGKLQRGASKLCANKNRVFPGNPYTNLVNDSHVTEQRITYEEDEDAMFHHLAYSQLQDNLLQFYLPPGRYASRTPLRKNRATRANEGQHSQRYDIGAECAKPSGDLISRGKLSARGVKKKTKKTKHTLSTAKRRGSHQVGEMKEKEKNNEASDIHPLSNPKAFIRLYNYSSSEDSDMSFSKFLPEPRNKIFSFKKQKRKYTRRCNGTHFKGEQSVFQAELSDDGGRGDYSFAASKRKLHPPTGRNLSDCPTMSGCHEGFRNPHLRGNVLGKGATPHALRLTKKRSFSESSPIVARLSEQRANSRSIKVCRRRSYGRHHRGYASSVVASTCEETREDCTRFPNLMNAKRGKEKKMMKMQILEGLNQSSYDPGHLERMVSSKCFPLPRERLRHTLNRKNVELKPVGGDKNTMKKKTETISTFSWSKKWACARRLQYCSLYVEENYEMIVELHRNEYPLNDFYLTYVYVMALIKLKRCALCWEYLLRVNRLREAHRATGANASCVAGLLHFLWGKLYEKLLLCRLSTAEYSKMVLDHVGKSGPTLHTRLRAHEVTGAASQIGMTDLQPFILVCLDKLIGTGQLKRREEITTLKFVHMNNNLGRILNFYFCKVGSNEEFPHNLSDYTNTQNEVTFGCPPHRNRHKSCVGAVRMLRPPRVSRSEVRQEGTHDGVTHDRVAYDRLPNSANHNYVHFTNGWKATPPWPSENNARMRNSAVGKQKDRGGGYPQQTPPWPDHRQCRRVLLSIPPKRMHVQEHTNIKGSHHGVIFPPRGLVQMSREVNRKVHINVSNILSRGTSDSDEVSEGREVSILGRYDHYTVRSYTFMGGHKGEDLAQKEFLAHFDFLLRSGHVLPEHKVRPHYDDFFVCLFRLYFRSCSKWVIKRAILWAANTPSNKAALKTAQRLAMRLKLIDVCPVNAFSPKGDRQMCHEESLPTVGKQSMYCSDHPLWCGKSLRIEKVTLPDLLHIILFCHKHFHFVNAYCLSEYALRRENALGEEDVILLFIESITSMHSVVCTSQQKIERLLQLYNARVNYTACKSRHYSENGKQNCAYTKDHLDYYLHGVIALLKEDYDQALFYFNKCVSVKRKFFQAYVCILHILCCSPKRSTLNSRQKKKIFHHCLKLKPVSVSPYLVYCSSVVRKLQLDLNHEREKRGPDNGRKQNLLIESATFLRGIFSKAMHLDNKNPFLYNELFVYHFLRKDFIQCKVALRKMLLIQDFSTPCCNYFPLSVVLYNSSVFYFLCENNLNKSEKKVIEILHNNPFDVKALNLLTFLLFLKRDEYWTRFFDYSMYVERSLLSRNAGSQQTYLCQTFFNRLRETRDLGLLARYYGALKAVRKSFPFVLNYIHARYSP</sequence>
<evidence type="ECO:0000256" key="7">
    <source>
        <dbReference type="ARBA" id="ARBA00022807"/>
    </source>
</evidence>
<feature type="active site" description="Nucleophile" evidence="8">
    <location>
        <position position="158"/>
    </location>
</feature>
<evidence type="ECO:0000259" key="10">
    <source>
        <dbReference type="PROSITE" id="PS52048"/>
    </source>
</evidence>
<feature type="compositionally biased region" description="Basic residues" evidence="9">
    <location>
        <begin position="657"/>
        <end position="677"/>
    </location>
</feature>
<dbReference type="GO" id="GO:0004843">
    <property type="term" value="F:cysteine-type deubiquitinase activity"/>
    <property type="evidence" value="ECO:0007669"/>
    <property type="project" value="UniProtKB-UniRule"/>
</dbReference>
<dbReference type="InterPro" id="IPR011990">
    <property type="entry name" value="TPR-like_helical_dom_sf"/>
</dbReference>
<dbReference type="Gene3D" id="1.25.40.10">
    <property type="entry name" value="Tetratricopeptide repeat domain"/>
    <property type="match status" value="1"/>
</dbReference>
<dbReference type="VEuPathDB" id="PlasmoDB:AK88_04230"/>
<dbReference type="EMBL" id="KQ001701">
    <property type="protein sequence ID" value="KJP86107.1"/>
    <property type="molecule type" value="Genomic_DNA"/>
</dbReference>
<evidence type="ECO:0000256" key="5">
    <source>
        <dbReference type="ARBA" id="ARBA00022786"/>
    </source>
</evidence>
<feature type="region of interest" description="Disordered" evidence="9">
    <location>
        <begin position="655"/>
        <end position="697"/>
    </location>
</feature>
<dbReference type="PANTHER" id="PTHR10589">
    <property type="entry name" value="UBIQUITIN CARBOXYL-TERMINAL HYDROLASE"/>
    <property type="match status" value="1"/>
</dbReference>
<dbReference type="SUPFAM" id="SSF54001">
    <property type="entry name" value="Cysteine proteinases"/>
    <property type="match status" value="1"/>
</dbReference>
<feature type="compositionally biased region" description="Basic and acidic residues" evidence="9">
    <location>
        <begin position="681"/>
        <end position="694"/>
    </location>
</feature>
<evidence type="ECO:0000256" key="8">
    <source>
        <dbReference type="PROSITE-ProRule" id="PRU01393"/>
    </source>
</evidence>
<gene>
    <name evidence="11" type="ORF">AK88_04230</name>
</gene>
<dbReference type="GO" id="GO:0005737">
    <property type="term" value="C:cytoplasm"/>
    <property type="evidence" value="ECO:0007669"/>
    <property type="project" value="TreeGrafter"/>
</dbReference>
<dbReference type="GO" id="GO:0006511">
    <property type="term" value="P:ubiquitin-dependent protein catabolic process"/>
    <property type="evidence" value="ECO:0007669"/>
    <property type="project" value="UniProtKB-UniRule"/>
</dbReference>
<evidence type="ECO:0000256" key="3">
    <source>
        <dbReference type="ARBA" id="ARBA00012759"/>
    </source>
</evidence>
<keyword evidence="5 8" id="KW-0833">Ubl conjugation pathway</keyword>
<evidence type="ECO:0000256" key="9">
    <source>
        <dbReference type="SAM" id="MobiDB-lite"/>
    </source>
</evidence>
<dbReference type="InterPro" id="IPR038765">
    <property type="entry name" value="Papain-like_cys_pep_sf"/>
</dbReference>
<dbReference type="SUPFAM" id="SSF48452">
    <property type="entry name" value="TPR-like"/>
    <property type="match status" value="1"/>
</dbReference>
<feature type="region of interest" description="Disordered" evidence="9">
    <location>
        <begin position="72"/>
        <end position="91"/>
    </location>
</feature>
<dbReference type="GeneID" id="24269544"/>
<feature type="site" description="Important for enzyme activity" evidence="8">
    <location>
        <position position="248"/>
    </location>
</feature>
<dbReference type="InterPro" id="IPR001578">
    <property type="entry name" value="Peptidase_C12_UCH"/>
</dbReference>
<dbReference type="Gene3D" id="3.40.532.10">
    <property type="entry name" value="Peptidase C12, ubiquitin carboxyl-terminal hydrolase"/>
    <property type="match status" value="2"/>
</dbReference>
<dbReference type="PANTHER" id="PTHR10589:SF16">
    <property type="entry name" value="UBIQUITIN CARBOXYL-TERMINAL HYDROLASE ISOZYME L5"/>
    <property type="match status" value="1"/>
</dbReference>
<comment type="catalytic activity">
    <reaction evidence="1 8">
        <text>Thiol-dependent hydrolysis of ester, thioester, amide, peptide and isopeptide bonds formed by the C-terminal Gly of ubiquitin (a 76-residue protein attached to proteins as an intracellular targeting signal).</text>
        <dbReference type="EC" id="3.4.19.12"/>
    </reaction>
</comment>
<evidence type="ECO:0000256" key="6">
    <source>
        <dbReference type="ARBA" id="ARBA00022801"/>
    </source>
</evidence>
<dbReference type="GO" id="GO:0016579">
    <property type="term" value="P:protein deubiquitination"/>
    <property type="evidence" value="ECO:0007669"/>
    <property type="project" value="TreeGrafter"/>
</dbReference>
<protein>
    <recommendedName>
        <fullName evidence="3 8">ubiquitinyl hydrolase 1</fullName>
        <ecNumber evidence="3 8">3.4.19.12</ecNumber>
    </recommendedName>
</protein>
<dbReference type="OMA" id="FAHAGYN"/>
<evidence type="ECO:0000256" key="1">
    <source>
        <dbReference type="ARBA" id="ARBA00000707"/>
    </source>
</evidence>
<dbReference type="PROSITE" id="PS52049">
    <property type="entry name" value="ULD"/>
    <property type="match status" value="1"/>
</dbReference>
<name>A0A0D9QH53_PLAFR</name>
<keyword evidence="6 8" id="KW-0378">Hydrolase</keyword>
<dbReference type="Pfam" id="PF01088">
    <property type="entry name" value="Peptidase_C12"/>
    <property type="match status" value="1"/>
</dbReference>
<dbReference type="InterPro" id="IPR036959">
    <property type="entry name" value="Peptidase_C12_UCH_sf"/>
</dbReference>
<feature type="active site" description="Proton donor" evidence="8">
    <location>
        <position position="233"/>
    </location>
</feature>
<evidence type="ECO:0000313" key="12">
    <source>
        <dbReference type="Proteomes" id="UP000054561"/>
    </source>
</evidence>
<evidence type="ECO:0000256" key="2">
    <source>
        <dbReference type="ARBA" id="ARBA00009326"/>
    </source>
</evidence>
<keyword evidence="12" id="KW-1185">Reference proteome</keyword>
<dbReference type="RefSeq" id="XP_012337263.1">
    <property type="nucleotide sequence ID" value="XM_012481840.1"/>
</dbReference>
<evidence type="ECO:0000256" key="4">
    <source>
        <dbReference type="ARBA" id="ARBA00022670"/>
    </source>
</evidence>
<keyword evidence="7 8" id="KW-0788">Thiol protease</keyword>
<feature type="domain" description="UCH catalytic" evidence="10">
    <location>
        <begin position="11"/>
        <end position="305"/>
    </location>
</feature>
<accession>A0A0D9QH53</accession>
<evidence type="ECO:0000313" key="11">
    <source>
        <dbReference type="EMBL" id="KJP86107.1"/>
    </source>
</evidence>
<dbReference type="EC" id="3.4.19.12" evidence="3 8"/>
<reference evidence="11 12" key="1">
    <citation type="submission" date="2014-03" db="EMBL/GenBank/DDBJ databases">
        <title>The Genome Sequence of Plasmodium fragile nilgiri.</title>
        <authorList>
            <consortium name="The Broad Institute Genomics Platform"/>
            <consortium name="The Broad Institute Genome Sequencing Center for Infectious Disease"/>
            <person name="Neafsey D."/>
            <person name="Duraisingh M."/>
            <person name="Young S.K."/>
            <person name="Zeng Q."/>
            <person name="Gargeya S."/>
            <person name="Abouelleil A."/>
            <person name="Alvarado L."/>
            <person name="Chapman S.B."/>
            <person name="Gainer-Dewar J."/>
            <person name="Goldberg J."/>
            <person name="Griggs A."/>
            <person name="Gujja S."/>
            <person name="Hansen M."/>
            <person name="Howarth C."/>
            <person name="Imamovic A."/>
            <person name="Larimer J."/>
            <person name="Pearson M."/>
            <person name="Poon T.W."/>
            <person name="Priest M."/>
            <person name="Roberts A."/>
            <person name="Saif S."/>
            <person name="Shea T."/>
            <person name="Sykes S."/>
            <person name="Wortman J."/>
            <person name="Nusbaum C."/>
            <person name="Birren B."/>
        </authorList>
    </citation>
    <scope>NUCLEOTIDE SEQUENCE [LARGE SCALE GENOMIC DNA]</scope>
    <source>
        <strain evidence="12">nilgiri</strain>
    </source>
</reference>
<comment type="similarity">
    <text evidence="2 8">Belongs to the peptidase C12 family.</text>
</comment>
<dbReference type="PROSITE" id="PS52048">
    <property type="entry name" value="UCH_DOMAIN"/>
    <property type="match status" value="1"/>
</dbReference>
<feature type="site" description="Transition state stabilizer" evidence="8">
    <location>
        <position position="152"/>
    </location>
</feature>
<proteinExistence type="inferred from homology"/>
<dbReference type="OrthoDB" id="1924260at2759"/>